<proteinExistence type="predicted"/>
<dbReference type="EMBL" id="FQ311442">
    <property type="protein sequence ID" value="CBQ71121.1"/>
    <property type="molecule type" value="Genomic_DNA"/>
</dbReference>
<evidence type="ECO:0000313" key="2">
    <source>
        <dbReference type="EMBL" id="CBQ71121.1"/>
    </source>
</evidence>
<gene>
    <name evidence="2" type="ORF">sr16905</name>
</gene>
<reference evidence="2 3" key="1">
    <citation type="journal article" date="2010" name="Science">
        <title>Pathogenicity determinants in smut fungi revealed by genome comparison.</title>
        <authorList>
            <person name="Schirawski J."/>
            <person name="Mannhaupt G."/>
            <person name="Muench K."/>
            <person name="Brefort T."/>
            <person name="Schipper K."/>
            <person name="Doehlemann G."/>
            <person name="Di Stasio M."/>
            <person name="Roessel N."/>
            <person name="Mendoza-Mendoza A."/>
            <person name="Pester D."/>
            <person name="Mueller O."/>
            <person name="Winterberg B."/>
            <person name="Meyer E."/>
            <person name="Ghareeb H."/>
            <person name="Wollenberg T."/>
            <person name="Muensterkoetter M."/>
            <person name="Wong P."/>
            <person name="Walter M."/>
            <person name="Stukenbrock E."/>
            <person name="Gueldener U."/>
            <person name="Kahmann R."/>
        </authorList>
    </citation>
    <scope>NUCLEOTIDE SEQUENCE [LARGE SCALE GENOMIC DNA]</scope>
    <source>
        <strain evidence="3">SRZ2</strain>
    </source>
</reference>
<feature type="region of interest" description="Disordered" evidence="1">
    <location>
        <begin position="182"/>
        <end position="288"/>
    </location>
</feature>
<name>E6ZV64_SPORE</name>
<dbReference type="Proteomes" id="UP000008867">
    <property type="component" value="Chromosome 20"/>
</dbReference>
<dbReference type="OrthoDB" id="10660177at2759"/>
<dbReference type="AlphaFoldDB" id="E6ZV64"/>
<evidence type="ECO:0000256" key="1">
    <source>
        <dbReference type="SAM" id="MobiDB-lite"/>
    </source>
</evidence>
<keyword evidence="3" id="KW-1185">Reference proteome</keyword>
<dbReference type="VEuPathDB" id="FungiDB:sr16905"/>
<sequence length="288" mass="31571">MKPTKSGKWKVSIRVQGKVKNTLVASKRKAMEIYDLAALYIHGSGCRLNRPDKLSRYLTKLEAPSTRAQVEALLQNEKVANSIYLGVGMKKIMGEDRLYSKGTCSMSLPKGVGSEIRCAIHADLWRIKNRGQDLRVNFERLRPCYEHWVKRLAKHTQQQIIEKAYELLGGDGFARANSTPALKQATPVDAPAPSSSSSSKRRSRSSSSATSKPEPTPSERKSSSTSSARSKPELTASASVLGKRKSRSSFSSKPEPIPSERKSSSTSSARSKPELNASVRVPGKPKSL</sequence>
<dbReference type="HOGENOM" id="CLU_966995_0_0_1"/>
<protein>
    <submittedName>
        <fullName evidence="2">Uncharacterized protein</fullName>
    </submittedName>
</protein>
<accession>E6ZV64</accession>
<organism evidence="2 3">
    <name type="scientific">Sporisorium reilianum (strain SRZ2)</name>
    <name type="common">Maize head smut fungus</name>
    <dbReference type="NCBI Taxonomy" id="999809"/>
    <lineage>
        <taxon>Eukaryota</taxon>
        <taxon>Fungi</taxon>
        <taxon>Dikarya</taxon>
        <taxon>Basidiomycota</taxon>
        <taxon>Ustilaginomycotina</taxon>
        <taxon>Ustilaginomycetes</taxon>
        <taxon>Ustilaginales</taxon>
        <taxon>Ustilaginaceae</taxon>
        <taxon>Sporisorium</taxon>
    </lineage>
</organism>
<evidence type="ECO:0000313" key="3">
    <source>
        <dbReference type="Proteomes" id="UP000008867"/>
    </source>
</evidence>